<name>A0A9P6AEC2_9AGAM</name>
<evidence type="ECO:0000313" key="2">
    <source>
        <dbReference type="Proteomes" id="UP000886523"/>
    </source>
</evidence>
<accession>A0A9P6AEC2</accession>
<dbReference type="AlphaFoldDB" id="A0A9P6AEC2"/>
<dbReference type="Proteomes" id="UP000886523">
    <property type="component" value="Unassembled WGS sequence"/>
</dbReference>
<reference evidence="1" key="1">
    <citation type="journal article" date="2020" name="Nat. Commun.">
        <title>Large-scale genome sequencing of mycorrhizal fungi provides insights into the early evolution of symbiotic traits.</title>
        <authorList>
            <person name="Miyauchi S."/>
            <person name="Kiss E."/>
            <person name="Kuo A."/>
            <person name="Drula E."/>
            <person name="Kohler A."/>
            <person name="Sanchez-Garcia M."/>
            <person name="Morin E."/>
            <person name="Andreopoulos B."/>
            <person name="Barry K.W."/>
            <person name="Bonito G."/>
            <person name="Buee M."/>
            <person name="Carver A."/>
            <person name="Chen C."/>
            <person name="Cichocki N."/>
            <person name="Clum A."/>
            <person name="Culley D."/>
            <person name="Crous P.W."/>
            <person name="Fauchery L."/>
            <person name="Girlanda M."/>
            <person name="Hayes R.D."/>
            <person name="Keri Z."/>
            <person name="LaButti K."/>
            <person name="Lipzen A."/>
            <person name="Lombard V."/>
            <person name="Magnuson J."/>
            <person name="Maillard F."/>
            <person name="Murat C."/>
            <person name="Nolan M."/>
            <person name="Ohm R.A."/>
            <person name="Pangilinan J."/>
            <person name="Pereira M.F."/>
            <person name="Perotto S."/>
            <person name="Peter M."/>
            <person name="Pfister S."/>
            <person name="Riley R."/>
            <person name="Sitrit Y."/>
            <person name="Stielow J.B."/>
            <person name="Szollosi G."/>
            <person name="Zifcakova L."/>
            <person name="Stursova M."/>
            <person name="Spatafora J.W."/>
            <person name="Tedersoo L."/>
            <person name="Vaario L.M."/>
            <person name="Yamada A."/>
            <person name="Yan M."/>
            <person name="Wang P."/>
            <person name="Xu J."/>
            <person name="Bruns T."/>
            <person name="Baldrian P."/>
            <person name="Vilgalys R."/>
            <person name="Dunand C."/>
            <person name="Henrissat B."/>
            <person name="Grigoriev I.V."/>
            <person name="Hibbett D."/>
            <person name="Nagy L.G."/>
            <person name="Martin F.M."/>
        </authorList>
    </citation>
    <scope>NUCLEOTIDE SEQUENCE</scope>
    <source>
        <strain evidence="1">UP504</strain>
    </source>
</reference>
<comment type="caution">
    <text evidence="1">The sequence shown here is derived from an EMBL/GenBank/DDBJ whole genome shotgun (WGS) entry which is preliminary data.</text>
</comment>
<protein>
    <submittedName>
        <fullName evidence="1">Uncharacterized protein</fullName>
    </submittedName>
</protein>
<evidence type="ECO:0000313" key="1">
    <source>
        <dbReference type="EMBL" id="KAF9504133.1"/>
    </source>
</evidence>
<organism evidence="1 2">
    <name type="scientific">Hydnum rufescens UP504</name>
    <dbReference type="NCBI Taxonomy" id="1448309"/>
    <lineage>
        <taxon>Eukaryota</taxon>
        <taxon>Fungi</taxon>
        <taxon>Dikarya</taxon>
        <taxon>Basidiomycota</taxon>
        <taxon>Agaricomycotina</taxon>
        <taxon>Agaricomycetes</taxon>
        <taxon>Cantharellales</taxon>
        <taxon>Hydnaceae</taxon>
        <taxon>Hydnum</taxon>
    </lineage>
</organism>
<proteinExistence type="predicted"/>
<dbReference type="EMBL" id="MU129259">
    <property type="protein sequence ID" value="KAF9504133.1"/>
    <property type="molecule type" value="Genomic_DNA"/>
</dbReference>
<keyword evidence="2" id="KW-1185">Reference proteome</keyword>
<gene>
    <name evidence="1" type="ORF">BS47DRAFT_1401730</name>
</gene>
<sequence length="164" mass="19035">MFPDSILANSAMHMNDPDTVSIIRLEHWTLRFSNTAQHYTHVHQFNEDDNKLYCYDPLPCRWDQIPDFGNNLEFNDFTRIPFPLNLKAPHWPYIVCHFDDPVLPAPTNIVFISRDNYRLNYGYVGSLVDLLIDPTLAIEIGEMLWAGQNLLVAIFVHSPTWCGQ</sequence>